<evidence type="ECO:0000256" key="2">
    <source>
        <dbReference type="ARBA" id="ARBA00022730"/>
    </source>
</evidence>
<dbReference type="Pfam" id="PF05833">
    <property type="entry name" value="NFACT_N"/>
    <property type="match status" value="1"/>
</dbReference>
<dbReference type="RefSeq" id="WP_071613389.1">
    <property type="nucleotide sequence ID" value="NZ_CP015756.1"/>
</dbReference>
<dbReference type="GO" id="GO:0019843">
    <property type="term" value="F:rRNA binding"/>
    <property type="evidence" value="ECO:0007669"/>
    <property type="project" value="UniProtKB-UniRule"/>
</dbReference>
<dbReference type="GO" id="GO:0043023">
    <property type="term" value="F:ribosomal large subunit binding"/>
    <property type="evidence" value="ECO:0007669"/>
    <property type="project" value="UniProtKB-UniRule"/>
</dbReference>
<dbReference type="InterPro" id="IPR051608">
    <property type="entry name" value="RQC_Subunit_NEMF"/>
</dbReference>
<dbReference type="PANTHER" id="PTHR15239:SF6">
    <property type="entry name" value="RIBOSOME QUALITY CONTROL COMPLEX SUBUNIT NEMF"/>
    <property type="match status" value="1"/>
</dbReference>
<keyword evidence="2 5" id="KW-0699">rRNA-binding</keyword>
<sequence>MALDGIFLSSLIEEIKDVIIDCRVDKVNQPEKDQIILSFKKNRKIHKLLISSGANYPRIHFTDFNLENPKQAPIFCMVLRKYLNTATVLDVRQLNSDRLLVIDFKSSDELGFDSMYSLIIEIMGRHSNISLVRTRDNIIMDSIKHVGADVNSFRVLYTGVEYIYPPVSTKLDAFNFEYDEFYKYITTKDIQFTEKFFTGTFTGVSSNLSSELVYRYLNKNADFNLENAKNIYDFTTELFKNMHENKFLAAYAKKGVLKDFHSVELTSLKDCEIEQYDSPSNLIETFYFRKDKHDRLNSKSSNLQKIINTNISRCDKKMRILNATLKDCSTKGTYKLHGELLTANIYSLKKGDKFANLVNYYSDNGEYIKIKLDEHKTPSQNVQYYYKKYNKFKIGEEMALIQMDLTQNELKYLHSVLTNILNVDNYSGIEDIKNELIETEYIKIKKHGKTKKVKPTKPRHFISSDGIDIYVGRNNIQNDLLTLKFANKNDMWLHTKDIPGSHVIIKNIGDIPANTLLEAVNLSAFYSKSQNSSSVPVDYTQVRNVKKPSGAKPGMVIYTTNKTIYVTPVESTLERIE</sequence>
<gene>
    <name evidence="5" type="primary">rqcH</name>
    <name evidence="7" type="ORF">A7L45_13945</name>
</gene>
<dbReference type="AlphaFoldDB" id="A0A1J0GIH7"/>
<dbReference type="Proteomes" id="UP000182569">
    <property type="component" value="Chromosome"/>
</dbReference>
<evidence type="ECO:0000256" key="3">
    <source>
        <dbReference type="ARBA" id="ARBA00022884"/>
    </source>
</evidence>
<comment type="function">
    <text evidence="5">Key component of the ribosome quality control system (RQC), a ribosome-associated complex that mediates the extraction of incompletely synthesized nascent chains from stalled ribosomes and their subsequent degradation. RqcH recruits Ala-charged tRNA, and with RqcP directs the elongation of stalled nascent chains on 50S ribosomal subunits, leading to non-templated C-terminal alanine extensions (Ala tail). The Ala tail promotes nascent chain degradation. May add between 1 and at least 8 Ala residues. Binds to stalled 50S ribosomal subunits.</text>
</comment>
<proteinExistence type="inferred from homology"/>
<dbReference type="OrthoDB" id="9766163at2"/>
<keyword evidence="8" id="KW-1185">Reference proteome</keyword>
<dbReference type="FunFam" id="2.30.310.10:FF:000004">
    <property type="entry name" value="Fibronectin-binding protein A"/>
    <property type="match status" value="1"/>
</dbReference>
<dbReference type="STRING" id="1552.A7L45_13945"/>
<name>A0A1J0GIH7_9CLOT</name>
<dbReference type="HAMAP" id="MF_00844_B">
    <property type="entry name" value="RqcH_B"/>
    <property type="match status" value="1"/>
</dbReference>
<reference evidence="8" key="1">
    <citation type="journal article" date="2016" name="Front. Microbiol.">
        <title>Complete Genome Sequence of Clostridium estertheticum DSM 8809, a Microbe Identified in Spoiled Vacuum Packed Beef.</title>
        <authorList>
            <person name="Yu Z."/>
            <person name="Gunn L."/>
            <person name="Brennan E."/>
            <person name="Reid R."/>
            <person name="Wall P.G."/>
            <person name="Gaora O.P."/>
            <person name="Hurley D."/>
            <person name="Bolton D."/>
            <person name="Fanning S."/>
        </authorList>
    </citation>
    <scope>NUCLEOTIDE SEQUENCE [LARGE SCALE GENOMIC DNA]</scope>
    <source>
        <strain evidence="8">DSM 8809</strain>
    </source>
</reference>
<comment type="similarity">
    <text evidence="5">Belongs to the NEMF family.</text>
</comment>
<dbReference type="GO" id="GO:0000049">
    <property type="term" value="F:tRNA binding"/>
    <property type="evidence" value="ECO:0007669"/>
    <property type="project" value="UniProtKB-UniRule"/>
</dbReference>
<keyword evidence="4 5" id="KW-0648">Protein biosynthesis</keyword>
<feature type="domain" description="NFACT RNA-binding" evidence="6">
    <location>
        <begin position="457"/>
        <end position="550"/>
    </location>
</feature>
<evidence type="ECO:0000256" key="4">
    <source>
        <dbReference type="ARBA" id="ARBA00022917"/>
    </source>
</evidence>
<evidence type="ECO:0000313" key="7">
    <source>
        <dbReference type="EMBL" id="APC41095.1"/>
    </source>
</evidence>
<keyword evidence="1 5" id="KW-0820">tRNA-binding</keyword>
<dbReference type="InterPro" id="IPR008532">
    <property type="entry name" value="NFACT_RNA-bd"/>
</dbReference>
<dbReference type="GO" id="GO:0072344">
    <property type="term" value="P:rescue of stalled ribosome"/>
    <property type="evidence" value="ECO:0007669"/>
    <property type="project" value="UniProtKB-UniRule"/>
</dbReference>
<organism evidence="7 8">
    <name type="scientific">Clostridium estertheticum subsp. estertheticum</name>
    <dbReference type="NCBI Taxonomy" id="1552"/>
    <lineage>
        <taxon>Bacteria</taxon>
        <taxon>Bacillati</taxon>
        <taxon>Bacillota</taxon>
        <taxon>Clostridia</taxon>
        <taxon>Eubacteriales</taxon>
        <taxon>Clostridiaceae</taxon>
        <taxon>Clostridium</taxon>
    </lineage>
</organism>
<dbReference type="Gene3D" id="2.30.310.10">
    <property type="entry name" value="ibrinogen binding protein from staphylococcus aureus domain"/>
    <property type="match status" value="1"/>
</dbReference>
<keyword evidence="3 5" id="KW-0694">RNA-binding</keyword>
<evidence type="ECO:0000259" key="6">
    <source>
        <dbReference type="Pfam" id="PF05670"/>
    </source>
</evidence>
<dbReference type="InterPro" id="IPR043682">
    <property type="entry name" value="RqcH_bacterial"/>
</dbReference>
<evidence type="ECO:0000313" key="8">
    <source>
        <dbReference type="Proteomes" id="UP000182569"/>
    </source>
</evidence>
<dbReference type="KEGG" id="ceu:A7L45_13945"/>
<dbReference type="EMBL" id="CP015756">
    <property type="protein sequence ID" value="APC41095.1"/>
    <property type="molecule type" value="Genomic_DNA"/>
</dbReference>
<protein>
    <recommendedName>
        <fullName evidence="5">Rqc2 homolog RqcH</fullName>
        <shortName evidence="5">RqcH</shortName>
    </recommendedName>
</protein>
<dbReference type="Pfam" id="PF05670">
    <property type="entry name" value="NFACT-R_1"/>
    <property type="match status" value="1"/>
</dbReference>
<dbReference type="PANTHER" id="PTHR15239">
    <property type="entry name" value="NUCLEAR EXPORT MEDIATOR FACTOR NEMF"/>
    <property type="match status" value="1"/>
</dbReference>
<evidence type="ECO:0000256" key="1">
    <source>
        <dbReference type="ARBA" id="ARBA00022555"/>
    </source>
</evidence>
<dbReference type="GO" id="GO:1990112">
    <property type="term" value="C:RQC complex"/>
    <property type="evidence" value="ECO:0007669"/>
    <property type="project" value="TreeGrafter"/>
</dbReference>
<accession>A0A1J0GIH7</accession>
<evidence type="ECO:0000256" key="5">
    <source>
        <dbReference type="HAMAP-Rule" id="MF_00844"/>
    </source>
</evidence>
<comment type="subunit">
    <text evidence="5">Associates with stalled 50S ribosomal subunits. Binds to RqcP.</text>
</comment>